<gene>
    <name evidence="5" type="ORF">R7226_16570</name>
</gene>
<feature type="signal peptide" evidence="3">
    <location>
        <begin position="1"/>
        <end position="19"/>
    </location>
</feature>
<evidence type="ECO:0000256" key="2">
    <source>
        <dbReference type="ARBA" id="ARBA00022729"/>
    </source>
</evidence>
<evidence type="ECO:0000259" key="4">
    <source>
        <dbReference type="Pfam" id="PF13458"/>
    </source>
</evidence>
<dbReference type="InterPro" id="IPR028081">
    <property type="entry name" value="Leu-bd"/>
</dbReference>
<dbReference type="EMBL" id="JAWSTH010000044">
    <property type="protein sequence ID" value="MDW5595965.1"/>
    <property type="molecule type" value="Genomic_DNA"/>
</dbReference>
<reference evidence="5 6" key="2">
    <citation type="submission" date="2023-10" db="EMBL/GenBank/DDBJ databases">
        <authorList>
            <person name="Han X.F."/>
        </authorList>
    </citation>
    <scope>NUCLEOTIDE SEQUENCE [LARGE SCALE GENOMIC DNA]</scope>
    <source>
        <strain evidence="5 6">KCTC 39840</strain>
    </source>
</reference>
<keyword evidence="2 3" id="KW-0732">Signal</keyword>
<dbReference type="PANTHER" id="PTHR47151:SF2">
    <property type="entry name" value="AMINO ACID BINDING PROTEIN"/>
    <property type="match status" value="1"/>
</dbReference>
<proteinExistence type="inferred from homology"/>
<dbReference type="PROSITE" id="PS51257">
    <property type="entry name" value="PROKAR_LIPOPROTEIN"/>
    <property type="match status" value="1"/>
</dbReference>
<dbReference type="InterPro" id="IPR028082">
    <property type="entry name" value="Peripla_BP_I"/>
</dbReference>
<evidence type="ECO:0000313" key="6">
    <source>
        <dbReference type="Proteomes" id="UP001284601"/>
    </source>
</evidence>
<dbReference type="Gene3D" id="3.40.50.2300">
    <property type="match status" value="2"/>
</dbReference>
<feature type="domain" description="Leucine-binding protein" evidence="4">
    <location>
        <begin position="41"/>
        <end position="383"/>
    </location>
</feature>
<protein>
    <submittedName>
        <fullName evidence="5">Branched-chain amino acid ABC transporter substrate-binding protein</fullName>
    </submittedName>
</protein>
<dbReference type="Proteomes" id="UP001284601">
    <property type="component" value="Unassembled WGS sequence"/>
</dbReference>
<keyword evidence="6" id="KW-1185">Reference proteome</keyword>
<name>A0ABU4HRU9_9ACTN</name>
<dbReference type="SUPFAM" id="SSF53822">
    <property type="entry name" value="Periplasmic binding protein-like I"/>
    <property type="match status" value="1"/>
</dbReference>
<organism evidence="5 6">
    <name type="scientific">Conexibacter stalactiti</name>
    <dbReference type="NCBI Taxonomy" id="1940611"/>
    <lineage>
        <taxon>Bacteria</taxon>
        <taxon>Bacillati</taxon>
        <taxon>Actinomycetota</taxon>
        <taxon>Thermoleophilia</taxon>
        <taxon>Solirubrobacterales</taxon>
        <taxon>Conexibacteraceae</taxon>
        <taxon>Conexibacter</taxon>
    </lineage>
</organism>
<evidence type="ECO:0000256" key="1">
    <source>
        <dbReference type="ARBA" id="ARBA00010062"/>
    </source>
</evidence>
<evidence type="ECO:0000313" key="5">
    <source>
        <dbReference type="EMBL" id="MDW5595965.1"/>
    </source>
</evidence>
<dbReference type="RefSeq" id="WP_318598312.1">
    <property type="nucleotide sequence ID" value="NZ_JAWSTH010000044.1"/>
</dbReference>
<dbReference type="Pfam" id="PF13458">
    <property type="entry name" value="Peripla_BP_6"/>
    <property type="match status" value="1"/>
</dbReference>
<reference evidence="6" key="1">
    <citation type="submission" date="2023-07" db="EMBL/GenBank/DDBJ databases">
        <title>Conexibacter stalactiti sp. nov., isolated from stalactites in a lava cave and emended description of the genus Conexibacter.</title>
        <authorList>
            <person name="Lee S.D."/>
        </authorList>
    </citation>
    <scope>NUCLEOTIDE SEQUENCE [LARGE SCALE GENOMIC DNA]</scope>
    <source>
        <strain evidence="6">KCTC 39840</strain>
    </source>
</reference>
<dbReference type="CDD" id="cd06342">
    <property type="entry name" value="PBP1_ABC_LIVBP-like"/>
    <property type="match status" value="1"/>
</dbReference>
<feature type="chain" id="PRO_5047022990" evidence="3">
    <location>
        <begin position="20"/>
        <end position="411"/>
    </location>
</feature>
<sequence>MRFLLVLLAVVLALTWAGCGGDDADGGAVAGTRATVYSSMPLEGPDAVAALDVVRAQRMALRDAGADAGRFRVELVSLDAATPEENRWDPARISENARRAAKDPSAIAYVGEFHTGSSAISIPLLNEVGMLSVSPMDTAQALTSRNLAVPDSPAKYFPKGKEFGRTFARVVPSDRRQAAAQIEYMREEGVRRLVLLTDESPSGVGYVMAMRPLARAAGITIVGREDVDPHEQDPRDLVEKVTQLNPDAVFYAGDSHEGIVRLWQDLSVADPQLKLFAPGSLADPAFVEAIGAAAASTYVTRPVLGLRAYPPAAQRFARRFEQEYGVAPQPEALYGYETMRALLAAIETAARAAGDGPLERADVVRAFMATRREQTVIGDWELLPSGDTTLDRFGAYRIVGGELSYQHPLLG</sequence>
<dbReference type="PANTHER" id="PTHR47151">
    <property type="entry name" value="LEU/ILE/VAL-BINDING ABC TRANSPORTER SUBUNIT"/>
    <property type="match status" value="1"/>
</dbReference>
<comment type="caution">
    <text evidence="5">The sequence shown here is derived from an EMBL/GenBank/DDBJ whole genome shotgun (WGS) entry which is preliminary data.</text>
</comment>
<comment type="similarity">
    <text evidence="1">Belongs to the leucine-binding protein family.</text>
</comment>
<accession>A0ABU4HRU9</accession>
<evidence type="ECO:0000256" key="3">
    <source>
        <dbReference type="SAM" id="SignalP"/>
    </source>
</evidence>